<dbReference type="GO" id="GO:0051787">
    <property type="term" value="F:misfolded protein binding"/>
    <property type="evidence" value="ECO:0007669"/>
    <property type="project" value="TreeGrafter"/>
</dbReference>
<sequence length="556" mass="62714">MLRNNNWGYLGRNLASLKRCLSTHNDLSKEPQLNQFQDPHRPPEQFGSSNPGPVNKNTRGINNPNMGNSGVVPPVPSPKHGAFGIGRTVVGIASLLMVLGGGTGLYRSYKAQSISDGGIEILQEALNHENKGNIDGAIEEYENFLKQLDNEGVEHTNSNYLGAAVRIAELYEIEKRPDKALKIYKCLSLYMTKVITETDSEYLFGGGSEYNAAMTRSLALAVKYASMLPEDSNEEAKKVLLTNIVEAQKQVMEEYPPFITVLNENTNQNILAMIARDMEKKMSGKTEEQKKKQMHEAMKEPLELPIYTTDPMEENRLLGLFVKGWPPFTRSLINARDLYANICIQDGDYAEAASSLTTNAVIIQRCFDHPARLSICLTKLAIVLQMMAETLTDRLLQEKEQLQKEQQEQLEQQDQQGHPDSTDPPARIPQLELDGAKLDPNKLLTSALQMQNPQIKEFVIQKTYKESERIFKRTILLTDKMKQQHMKNQVSELFKPALDKSEMVSACGLALIGYQSGEYKDALKYLQRARVLASRLNANEYLEDINKWIDQVERET</sequence>
<protein>
    <submittedName>
        <fullName evidence="2">Uncharacterized protein</fullName>
    </submittedName>
</protein>
<gene>
    <name evidence="2" type="ORF">FOA43_002027</name>
</gene>
<dbReference type="PANTHER" id="PTHR28142">
    <property type="entry name" value="MITOCHONDRIAL INNER MEMBRANE I-AAA PROTEASE SUPERCOMPLEX SUBUNIT MGR3-RELATED"/>
    <property type="match status" value="1"/>
</dbReference>
<keyword evidence="3" id="KW-1185">Reference proteome</keyword>
<feature type="region of interest" description="Disordered" evidence="1">
    <location>
        <begin position="31"/>
        <end position="75"/>
    </location>
</feature>
<dbReference type="EMBL" id="CP064813">
    <property type="protein sequence ID" value="QPG74694.1"/>
    <property type="molecule type" value="Genomic_DNA"/>
</dbReference>
<dbReference type="GeneID" id="62195428"/>
<evidence type="ECO:0000313" key="2">
    <source>
        <dbReference type="EMBL" id="QPG74694.1"/>
    </source>
</evidence>
<dbReference type="SUPFAM" id="SSF48452">
    <property type="entry name" value="TPR-like"/>
    <property type="match status" value="1"/>
</dbReference>
<accession>A0A875S673</accession>
<organism evidence="2 3">
    <name type="scientific">Eeniella nana</name>
    <name type="common">Yeast</name>
    <name type="synonym">Brettanomyces nanus</name>
    <dbReference type="NCBI Taxonomy" id="13502"/>
    <lineage>
        <taxon>Eukaryota</taxon>
        <taxon>Fungi</taxon>
        <taxon>Dikarya</taxon>
        <taxon>Ascomycota</taxon>
        <taxon>Saccharomycotina</taxon>
        <taxon>Pichiomycetes</taxon>
        <taxon>Pichiales</taxon>
        <taxon>Pichiaceae</taxon>
        <taxon>Brettanomyces</taxon>
    </lineage>
</organism>
<dbReference type="Proteomes" id="UP000662931">
    <property type="component" value="Chromosome 2"/>
</dbReference>
<dbReference type="OrthoDB" id="10050400at2759"/>
<name>A0A875S673_EENNA</name>
<evidence type="ECO:0000256" key="1">
    <source>
        <dbReference type="SAM" id="MobiDB-lite"/>
    </source>
</evidence>
<evidence type="ECO:0000313" key="3">
    <source>
        <dbReference type="Proteomes" id="UP000662931"/>
    </source>
</evidence>
<feature type="compositionally biased region" description="Low complexity" evidence="1">
    <location>
        <begin position="62"/>
        <end position="72"/>
    </location>
</feature>
<dbReference type="InterPro" id="IPR011990">
    <property type="entry name" value="TPR-like_helical_dom_sf"/>
</dbReference>
<dbReference type="GO" id="GO:0031942">
    <property type="term" value="C:i-AAA complex"/>
    <property type="evidence" value="ECO:0007669"/>
    <property type="project" value="TreeGrafter"/>
</dbReference>
<dbReference type="AlphaFoldDB" id="A0A875S673"/>
<reference evidence="2" key="1">
    <citation type="submission" date="2020-10" db="EMBL/GenBank/DDBJ databases">
        <authorList>
            <person name="Roach M.J.R."/>
        </authorList>
    </citation>
    <scope>NUCLEOTIDE SEQUENCE</scope>
    <source>
        <strain evidence="2">CBS 1945</strain>
    </source>
</reference>
<dbReference type="KEGG" id="bnn:FOA43_002027"/>
<feature type="compositionally biased region" description="Polar residues" evidence="1">
    <location>
        <begin position="46"/>
        <end position="61"/>
    </location>
</feature>
<proteinExistence type="predicted"/>
<dbReference type="RefSeq" id="XP_038778259.1">
    <property type="nucleotide sequence ID" value="XM_038922331.1"/>
</dbReference>
<dbReference type="GO" id="GO:0006515">
    <property type="term" value="P:protein quality control for misfolded or incompletely synthesized proteins"/>
    <property type="evidence" value="ECO:0007669"/>
    <property type="project" value="TreeGrafter"/>
</dbReference>
<dbReference type="PANTHER" id="PTHR28142:SF1">
    <property type="entry name" value="MITOCHONDRIAL INNER MEMBRANE I-AAA PROTEASE SUPERCOMPLEX SUBUNIT MGR3-RELATED"/>
    <property type="match status" value="1"/>
</dbReference>
<feature type="region of interest" description="Disordered" evidence="1">
    <location>
        <begin position="402"/>
        <end position="429"/>
    </location>
</feature>
<dbReference type="InterPro" id="IPR040201">
    <property type="entry name" value="Mrg3-like"/>
</dbReference>